<name>A0AAV4D3F0_9GAST</name>
<dbReference type="Proteomes" id="UP000735302">
    <property type="component" value="Unassembled WGS sequence"/>
</dbReference>
<sequence length="101" mass="11562">MKSLMSDWASVMILFDKRIAEFKNDLLGEETSTHFLFRNAHFLLGLSKATEDALKIIETDIIEADNKPLVRDTDNTFSNFFNSVENAACRLIRLSACQQKF</sequence>
<evidence type="ECO:0000313" key="2">
    <source>
        <dbReference type="Proteomes" id="UP000735302"/>
    </source>
</evidence>
<gene>
    <name evidence="1" type="ORF">PoB_006510600</name>
</gene>
<dbReference type="EMBL" id="BLXT01007322">
    <property type="protein sequence ID" value="GFO38601.1"/>
    <property type="molecule type" value="Genomic_DNA"/>
</dbReference>
<evidence type="ECO:0000313" key="1">
    <source>
        <dbReference type="EMBL" id="GFO38601.1"/>
    </source>
</evidence>
<comment type="caution">
    <text evidence="1">The sequence shown here is derived from an EMBL/GenBank/DDBJ whole genome shotgun (WGS) entry which is preliminary data.</text>
</comment>
<organism evidence="1 2">
    <name type="scientific">Plakobranchus ocellatus</name>
    <dbReference type="NCBI Taxonomy" id="259542"/>
    <lineage>
        <taxon>Eukaryota</taxon>
        <taxon>Metazoa</taxon>
        <taxon>Spiralia</taxon>
        <taxon>Lophotrochozoa</taxon>
        <taxon>Mollusca</taxon>
        <taxon>Gastropoda</taxon>
        <taxon>Heterobranchia</taxon>
        <taxon>Euthyneura</taxon>
        <taxon>Panpulmonata</taxon>
        <taxon>Sacoglossa</taxon>
        <taxon>Placobranchoidea</taxon>
        <taxon>Plakobranchidae</taxon>
        <taxon>Plakobranchus</taxon>
    </lineage>
</organism>
<reference evidence="1 2" key="1">
    <citation type="journal article" date="2021" name="Elife">
        <title>Chloroplast acquisition without the gene transfer in kleptoplastic sea slugs, Plakobranchus ocellatus.</title>
        <authorList>
            <person name="Maeda T."/>
            <person name="Takahashi S."/>
            <person name="Yoshida T."/>
            <person name="Shimamura S."/>
            <person name="Takaki Y."/>
            <person name="Nagai Y."/>
            <person name="Toyoda A."/>
            <person name="Suzuki Y."/>
            <person name="Arimoto A."/>
            <person name="Ishii H."/>
            <person name="Satoh N."/>
            <person name="Nishiyama T."/>
            <person name="Hasebe M."/>
            <person name="Maruyama T."/>
            <person name="Minagawa J."/>
            <person name="Obokata J."/>
            <person name="Shigenobu S."/>
        </authorList>
    </citation>
    <scope>NUCLEOTIDE SEQUENCE [LARGE SCALE GENOMIC DNA]</scope>
</reference>
<protein>
    <submittedName>
        <fullName evidence="1">Uncharacterized protein</fullName>
    </submittedName>
</protein>
<proteinExistence type="predicted"/>
<dbReference type="AlphaFoldDB" id="A0AAV4D3F0"/>
<accession>A0AAV4D3F0</accession>
<keyword evidence="2" id="KW-1185">Reference proteome</keyword>